<dbReference type="SUPFAM" id="SSF48013">
    <property type="entry name" value="NusB-like"/>
    <property type="match status" value="1"/>
</dbReference>
<protein>
    <recommendedName>
        <fullName evidence="6">Transcription antitermination protein NusB</fullName>
    </recommendedName>
    <alternativeName>
        <fullName evidence="6">Antitermination factor NusB</fullName>
    </alternativeName>
</protein>
<dbReference type="InterPro" id="IPR006027">
    <property type="entry name" value="NusB_RsmB_TIM44"/>
</dbReference>
<dbReference type="Proteomes" id="UP000031518">
    <property type="component" value="Unassembled WGS sequence"/>
</dbReference>
<dbReference type="RefSeq" id="WP_041976344.1">
    <property type="nucleotide sequence ID" value="NZ_CBXV010000006.1"/>
</dbReference>
<keyword evidence="9" id="KW-1185">Reference proteome</keyword>
<keyword evidence="4 6" id="KW-0805">Transcription regulation</keyword>
<reference evidence="8 9" key="2">
    <citation type="submission" date="2015-01" db="EMBL/GenBank/DDBJ databases">
        <title>Complete genome sequence of Pyrinomonas methylaliphatogenes type strain K22T.</title>
        <authorList>
            <person name="Lee K.C.Y."/>
            <person name="Power J.F."/>
            <person name="Dunfield P.F."/>
            <person name="Morgan X.C."/>
            <person name="Huttenhower C."/>
            <person name="Stott M.B."/>
        </authorList>
    </citation>
    <scope>NUCLEOTIDE SEQUENCE [LARGE SCALE GENOMIC DNA]</scope>
    <source>
        <strain evidence="8 9">K22</strain>
    </source>
</reference>
<evidence type="ECO:0000313" key="8">
    <source>
        <dbReference type="EMBL" id="CDM65789.1"/>
    </source>
</evidence>
<gene>
    <name evidence="6" type="primary">nusB</name>
    <name evidence="8" type="ORF">PYK22_01796</name>
</gene>
<dbReference type="STRING" id="454194.PYK22_01796"/>
<evidence type="ECO:0000256" key="2">
    <source>
        <dbReference type="ARBA" id="ARBA00022814"/>
    </source>
</evidence>
<comment type="similarity">
    <text evidence="1 6">Belongs to the NusB family.</text>
</comment>
<dbReference type="NCBIfam" id="TIGR01951">
    <property type="entry name" value="nusB"/>
    <property type="match status" value="1"/>
</dbReference>
<evidence type="ECO:0000256" key="1">
    <source>
        <dbReference type="ARBA" id="ARBA00005952"/>
    </source>
</evidence>
<dbReference type="HAMAP" id="MF_00073">
    <property type="entry name" value="NusB"/>
    <property type="match status" value="1"/>
</dbReference>
<name>A0A0B6WZQ5_9BACT</name>
<dbReference type="Gene3D" id="1.10.940.10">
    <property type="entry name" value="NusB-like"/>
    <property type="match status" value="1"/>
</dbReference>
<evidence type="ECO:0000313" key="9">
    <source>
        <dbReference type="Proteomes" id="UP000031518"/>
    </source>
</evidence>
<dbReference type="PANTHER" id="PTHR11078">
    <property type="entry name" value="N UTILIZATION SUBSTANCE PROTEIN B-RELATED"/>
    <property type="match status" value="1"/>
</dbReference>
<dbReference type="CDD" id="cd00619">
    <property type="entry name" value="Terminator_NusB"/>
    <property type="match status" value="1"/>
</dbReference>
<dbReference type="PANTHER" id="PTHR11078:SF3">
    <property type="entry name" value="ANTITERMINATION NUSB DOMAIN-CONTAINING PROTEIN"/>
    <property type="match status" value="1"/>
</dbReference>
<keyword evidence="5 6" id="KW-0804">Transcription</keyword>
<dbReference type="InterPro" id="IPR011605">
    <property type="entry name" value="NusB_fam"/>
</dbReference>
<keyword evidence="3 6" id="KW-0694">RNA-binding</keyword>
<dbReference type="EMBL" id="CBXV010000006">
    <property type="protein sequence ID" value="CDM65789.1"/>
    <property type="molecule type" value="Genomic_DNA"/>
</dbReference>
<dbReference type="InterPro" id="IPR035926">
    <property type="entry name" value="NusB-like_sf"/>
</dbReference>
<sequence>MGLRRKARECALQMLFAADISKARTDELVRTYWTELADADLDEEARQFATRLVTGVLAHLPELDERIRRRAEHWRIERMAVVDRNILRMSVYEFLYESTPRAVVINEALEIARRFSTFEATQFINGILDAIKRDLDLEQPRAEEAEGDE</sequence>
<evidence type="ECO:0000256" key="3">
    <source>
        <dbReference type="ARBA" id="ARBA00022884"/>
    </source>
</evidence>
<evidence type="ECO:0000259" key="7">
    <source>
        <dbReference type="Pfam" id="PF01029"/>
    </source>
</evidence>
<evidence type="ECO:0000256" key="4">
    <source>
        <dbReference type="ARBA" id="ARBA00023015"/>
    </source>
</evidence>
<dbReference type="AlphaFoldDB" id="A0A0B6WZQ5"/>
<dbReference type="GO" id="GO:0005829">
    <property type="term" value="C:cytosol"/>
    <property type="evidence" value="ECO:0007669"/>
    <property type="project" value="TreeGrafter"/>
</dbReference>
<evidence type="ECO:0000256" key="5">
    <source>
        <dbReference type="ARBA" id="ARBA00023163"/>
    </source>
</evidence>
<accession>A0A0B6WZQ5</accession>
<feature type="domain" description="NusB/RsmB/TIM44" evidence="7">
    <location>
        <begin position="5"/>
        <end position="133"/>
    </location>
</feature>
<proteinExistence type="inferred from homology"/>
<dbReference type="GO" id="GO:0003723">
    <property type="term" value="F:RNA binding"/>
    <property type="evidence" value="ECO:0007669"/>
    <property type="project" value="UniProtKB-UniRule"/>
</dbReference>
<dbReference type="GO" id="GO:0031564">
    <property type="term" value="P:transcription antitermination"/>
    <property type="evidence" value="ECO:0007669"/>
    <property type="project" value="UniProtKB-KW"/>
</dbReference>
<keyword evidence="2 6" id="KW-0889">Transcription antitermination</keyword>
<organism evidence="8 9">
    <name type="scientific">Pyrinomonas methylaliphatogenes</name>
    <dbReference type="NCBI Taxonomy" id="454194"/>
    <lineage>
        <taxon>Bacteria</taxon>
        <taxon>Pseudomonadati</taxon>
        <taxon>Acidobacteriota</taxon>
        <taxon>Blastocatellia</taxon>
        <taxon>Blastocatellales</taxon>
        <taxon>Pyrinomonadaceae</taxon>
        <taxon>Pyrinomonas</taxon>
    </lineage>
</organism>
<evidence type="ECO:0000256" key="6">
    <source>
        <dbReference type="HAMAP-Rule" id="MF_00073"/>
    </source>
</evidence>
<dbReference type="GO" id="GO:0006353">
    <property type="term" value="P:DNA-templated transcription termination"/>
    <property type="evidence" value="ECO:0007669"/>
    <property type="project" value="UniProtKB-UniRule"/>
</dbReference>
<dbReference type="Pfam" id="PF01029">
    <property type="entry name" value="NusB"/>
    <property type="match status" value="1"/>
</dbReference>
<comment type="function">
    <text evidence="6">Involved in transcription antitermination. Required for transcription of ribosomal RNA (rRNA) genes. Binds specifically to the boxA antiterminator sequence of the ribosomal RNA (rrn) operons.</text>
</comment>
<dbReference type="OrthoDB" id="9811381at2"/>
<reference evidence="8 9" key="1">
    <citation type="submission" date="2013-12" db="EMBL/GenBank/DDBJ databases">
        <authorList>
            <person name="Stott M."/>
        </authorList>
    </citation>
    <scope>NUCLEOTIDE SEQUENCE [LARGE SCALE GENOMIC DNA]</scope>
    <source>
        <strain evidence="8 9">K22</strain>
    </source>
</reference>